<dbReference type="SUPFAM" id="SSF55895">
    <property type="entry name" value="Ribonuclease Rh-like"/>
    <property type="match status" value="1"/>
</dbReference>
<dbReference type="GO" id="GO:0003723">
    <property type="term" value="F:RNA binding"/>
    <property type="evidence" value="ECO:0007669"/>
    <property type="project" value="InterPro"/>
</dbReference>
<keyword evidence="3" id="KW-0378">Hydrolase</keyword>
<evidence type="ECO:0000256" key="3">
    <source>
        <dbReference type="ARBA" id="ARBA00022759"/>
    </source>
</evidence>
<keyword evidence="5" id="KW-0732">Signal</keyword>
<dbReference type="GO" id="GO:0033897">
    <property type="term" value="F:ribonuclease T2 activity"/>
    <property type="evidence" value="ECO:0007669"/>
    <property type="project" value="UniProtKB-EC"/>
</dbReference>
<dbReference type="PANTHER" id="PTHR11240">
    <property type="entry name" value="RIBONUCLEASE T2"/>
    <property type="match status" value="1"/>
</dbReference>
<dbReference type="PROSITE" id="PS00531">
    <property type="entry name" value="RNASE_T2_2"/>
    <property type="match status" value="1"/>
</dbReference>
<dbReference type="PROSITE" id="PS00530">
    <property type="entry name" value="RNASE_T2_1"/>
    <property type="match status" value="1"/>
</dbReference>
<dbReference type="InterPro" id="IPR033130">
    <property type="entry name" value="RNase_T2_His_AS_2"/>
</dbReference>
<evidence type="ECO:0000256" key="1">
    <source>
        <dbReference type="ARBA" id="ARBA00007469"/>
    </source>
</evidence>
<dbReference type="Gene3D" id="3.90.730.10">
    <property type="entry name" value="Ribonuclease T2-like"/>
    <property type="match status" value="1"/>
</dbReference>
<comment type="similarity">
    <text evidence="1 4">Belongs to the RNase T2 family.</text>
</comment>
<accession>A0AAE0K5J3</accession>
<sequence>MPSATQLLRLAAAATSTFAFLPTALAASLLADPFGSSKCLLSKPELSCSAAAQPGGLVDSCCVETFGGLVLSTQFWDTYTGLEDKGQLLPRKSWTLHGLWPDFCNGSWTQYCDLNRQYDPHPSPNTTTGTPSGVTVPSYQGPTVDTFLKSIGLPGRVMLAWMSKYWIAQGQENTELWAHEFSKHGTCYSTFAPSCFSAKALEKHTDLLTYYGVAAEYFTRLPTYDWLAAKTIKPSNSTQYTLSVIQSTLAARHGALPFIGCSGPRYNETTAGKGSLDNGKTVLTELWYYYHVYGQVQAGMGKSVGADINGGSTSSCAKAAKAIWYYERTPGSERRLPL</sequence>
<dbReference type="InterPro" id="IPR018188">
    <property type="entry name" value="RNase_T2_His_AS_1"/>
</dbReference>
<dbReference type="InterPro" id="IPR001568">
    <property type="entry name" value="RNase_T2-like"/>
</dbReference>
<dbReference type="Proteomes" id="UP001285441">
    <property type="component" value="Unassembled WGS sequence"/>
</dbReference>
<name>A0AAE0K5J3_9PEZI</name>
<protein>
    <recommendedName>
        <fullName evidence="2">ribonuclease T2</fullName>
        <ecNumber evidence="2">4.6.1.19</ecNumber>
    </recommendedName>
</protein>
<reference evidence="6" key="1">
    <citation type="journal article" date="2023" name="Mol. Phylogenet. Evol.">
        <title>Genome-scale phylogeny and comparative genomics of the fungal order Sordariales.</title>
        <authorList>
            <person name="Hensen N."/>
            <person name="Bonometti L."/>
            <person name="Westerberg I."/>
            <person name="Brannstrom I.O."/>
            <person name="Guillou S."/>
            <person name="Cros-Aarteil S."/>
            <person name="Calhoun S."/>
            <person name="Haridas S."/>
            <person name="Kuo A."/>
            <person name="Mondo S."/>
            <person name="Pangilinan J."/>
            <person name="Riley R."/>
            <person name="LaButti K."/>
            <person name="Andreopoulos B."/>
            <person name="Lipzen A."/>
            <person name="Chen C."/>
            <person name="Yan M."/>
            <person name="Daum C."/>
            <person name="Ng V."/>
            <person name="Clum A."/>
            <person name="Steindorff A."/>
            <person name="Ohm R.A."/>
            <person name="Martin F."/>
            <person name="Silar P."/>
            <person name="Natvig D.O."/>
            <person name="Lalanne C."/>
            <person name="Gautier V."/>
            <person name="Ament-Velasquez S.L."/>
            <person name="Kruys A."/>
            <person name="Hutchinson M.I."/>
            <person name="Powell A.J."/>
            <person name="Barry K."/>
            <person name="Miller A.N."/>
            <person name="Grigoriev I.V."/>
            <person name="Debuchy R."/>
            <person name="Gladieux P."/>
            <person name="Hiltunen Thoren M."/>
            <person name="Johannesson H."/>
        </authorList>
    </citation>
    <scope>NUCLEOTIDE SEQUENCE</scope>
    <source>
        <strain evidence="6">CBS 232.78</strain>
    </source>
</reference>
<proteinExistence type="inferred from homology"/>
<dbReference type="PANTHER" id="PTHR11240:SF17">
    <property type="entry name" value="RIBONUCLEASE T2"/>
    <property type="match status" value="1"/>
</dbReference>
<comment type="caution">
    <text evidence="6">The sequence shown here is derived from an EMBL/GenBank/DDBJ whole genome shotgun (WGS) entry which is preliminary data.</text>
</comment>
<keyword evidence="3" id="KW-0540">Nuclease</keyword>
<reference evidence="6" key="2">
    <citation type="submission" date="2023-06" db="EMBL/GenBank/DDBJ databases">
        <authorList>
            <consortium name="Lawrence Berkeley National Laboratory"/>
            <person name="Haridas S."/>
            <person name="Hensen N."/>
            <person name="Bonometti L."/>
            <person name="Westerberg I."/>
            <person name="Brannstrom I.O."/>
            <person name="Guillou S."/>
            <person name="Cros-Aarteil S."/>
            <person name="Calhoun S."/>
            <person name="Kuo A."/>
            <person name="Mondo S."/>
            <person name="Pangilinan J."/>
            <person name="Riley R."/>
            <person name="LaButti K."/>
            <person name="Andreopoulos B."/>
            <person name="Lipzen A."/>
            <person name="Chen C."/>
            <person name="Yanf M."/>
            <person name="Daum C."/>
            <person name="Ng V."/>
            <person name="Clum A."/>
            <person name="Steindorff A."/>
            <person name="Ohm R."/>
            <person name="Martin F."/>
            <person name="Silar P."/>
            <person name="Natvig D."/>
            <person name="Lalanne C."/>
            <person name="Gautier V."/>
            <person name="Ament-velasquez S.L."/>
            <person name="Kruys A."/>
            <person name="Hutchinson M.I."/>
            <person name="Powell A.J."/>
            <person name="Barry K."/>
            <person name="Miller A.N."/>
            <person name="Grigoriev I.V."/>
            <person name="Debuchy R."/>
            <person name="Gladieux P."/>
            <person name="Thoren M.H."/>
            <person name="Johannesson H."/>
        </authorList>
    </citation>
    <scope>NUCLEOTIDE SEQUENCE</scope>
    <source>
        <strain evidence="6">CBS 232.78</strain>
    </source>
</reference>
<evidence type="ECO:0000256" key="5">
    <source>
        <dbReference type="SAM" id="SignalP"/>
    </source>
</evidence>
<feature type="signal peptide" evidence="5">
    <location>
        <begin position="1"/>
        <end position="26"/>
    </location>
</feature>
<dbReference type="EC" id="4.6.1.19" evidence="2"/>
<evidence type="ECO:0000256" key="2">
    <source>
        <dbReference type="ARBA" id="ARBA00012571"/>
    </source>
</evidence>
<evidence type="ECO:0000313" key="6">
    <source>
        <dbReference type="EMBL" id="KAK3370533.1"/>
    </source>
</evidence>
<keyword evidence="7" id="KW-1185">Reference proteome</keyword>
<dbReference type="InterPro" id="IPR036430">
    <property type="entry name" value="RNase_T2-like_sf"/>
</dbReference>
<dbReference type="Pfam" id="PF00445">
    <property type="entry name" value="Ribonuclease_T2"/>
    <property type="match status" value="1"/>
</dbReference>
<dbReference type="GO" id="GO:0005576">
    <property type="term" value="C:extracellular region"/>
    <property type="evidence" value="ECO:0007669"/>
    <property type="project" value="TreeGrafter"/>
</dbReference>
<dbReference type="EMBL" id="JAULSW010000009">
    <property type="protein sequence ID" value="KAK3370533.1"/>
    <property type="molecule type" value="Genomic_DNA"/>
</dbReference>
<dbReference type="AlphaFoldDB" id="A0AAE0K5J3"/>
<evidence type="ECO:0000313" key="7">
    <source>
        <dbReference type="Proteomes" id="UP001285441"/>
    </source>
</evidence>
<evidence type="ECO:0000256" key="4">
    <source>
        <dbReference type="RuleBase" id="RU004328"/>
    </source>
</evidence>
<dbReference type="GO" id="GO:0006401">
    <property type="term" value="P:RNA catabolic process"/>
    <property type="evidence" value="ECO:0007669"/>
    <property type="project" value="TreeGrafter"/>
</dbReference>
<gene>
    <name evidence="6" type="ORF">B0H63DRAFT_317928</name>
</gene>
<organism evidence="6 7">
    <name type="scientific">Podospora didyma</name>
    <dbReference type="NCBI Taxonomy" id="330526"/>
    <lineage>
        <taxon>Eukaryota</taxon>
        <taxon>Fungi</taxon>
        <taxon>Dikarya</taxon>
        <taxon>Ascomycota</taxon>
        <taxon>Pezizomycotina</taxon>
        <taxon>Sordariomycetes</taxon>
        <taxon>Sordariomycetidae</taxon>
        <taxon>Sordariales</taxon>
        <taxon>Podosporaceae</taxon>
        <taxon>Podospora</taxon>
    </lineage>
</organism>
<feature type="chain" id="PRO_5042230555" description="ribonuclease T2" evidence="5">
    <location>
        <begin position="27"/>
        <end position="338"/>
    </location>
</feature>
<keyword evidence="3" id="KW-0255">Endonuclease</keyword>